<feature type="compositionally biased region" description="Basic and acidic residues" evidence="1">
    <location>
        <begin position="269"/>
        <end position="281"/>
    </location>
</feature>
<feature type="compositionally biased region" description="Basic residues" evidence="1">
    <location>
        <begin position="258"/>
        <end position="268"/>
    </location>
</feature>
<evidence type="ECO:0000256" key="2">
    <source>
        <dbReference type="SAM" id="SignalP"/>
    </source>
</evidence>
<evidence type="ECO:0000313" key="4">
    <source>
        <dbReference type="Proteomes" id="UP001162162"/>
    </source>
</evidence>
<dbReference type="Proteomes" id="UP001162162">
    <property type="component" value="Unassembled WGS sequence"/>
</dbReference>
<reference evidence="3" key="1">
    <citation type="journal article" date="2023" name="Insect Mol. Biol.">
        <title>Genome sequencing provides insights into the evolution of gene families encoding plant cell wall-degrading enzymes in longhorned beetles.</title>
        <authorList>
            <person name="Shin N.R."/>
            <person name="Okamura Y."/>
            <person name="Kirsch R."/>
            <person name="Pauchet Y."/>
        </authorList>
    </citation>
    <scope>NUCLEOTIDE SEQUENCE</scope>
    <source>
        <strain evidence="3">AMC_N1</strain>
    </source>
</reference>
<keyword evidence="2" id="KW-0732">Signal</keyword>
<sequence>IYRALFVLLVCESAICHPPTIKIPELRNPALPDEVNSLTEHKQYTRSIGGANPSNSYNKIEDTIREVETMLKVNPTLPRLTRGEIMDLIENITKEDMAKGALGKDGDKSANERDPKAIMRVMPFTLASINDRRMEELFTKPPVTHIIGAEPFQLKVNEKDSSLLESSSNLEGTSEIVSSTRPPVIREETFKETSLQGESSRSTSTLISVVFTTTNSPTHVSKQSEGNPNYHRRRPVQQTTNEAKFSTEVPVTTYRPRIRGRRPGKRRPTTTEKHPNHRYPDEEVTESSPKDIIESSSGGIRIVEAPKFNPVVDDLMMQEDKQDDIYQNPKLSLRTASGVELEAANKVSSTISTEASSFEDEERIKQMLASLGILPMQTTTTTTTVPDVSHVADNLTPEMRDLLMNFGLIPNTSERTTTVKPAAVESFNPVKAEVKPESYMSFKPLPEDDTSRQEMEELLARFGLEEKAKKQNDEEEGMNFDAVPEQYKGVLEDIGLIGRGGRMVRSEPLNKTAEKHNVFNPVDTQYASNKEIDKLNKLLEFVKKLEKLNRTVTDEDIQKMDVDNVKELIASLNKDKVVPLDKQNAPNPVNFDHGVDKNEVKRQKETTTTAAPVENATPNLKGLEESFGGQVDASPASEEPAPETTTEARRSGFYYLMDWNTFLDIDDQKGKRVNLRFQPKAGDPKRFLSVSVP</sequence>
<organism evidence="3 4">
    <name type="scientific">Aromia moschata</name>
    <dbReference type="NCBI Taxonomy" id="1265417"/>
    <lineage>
        <taxon>Eukaryota</taxon>
        <taxon>Metazoa</taxon>
        <taxon>Ecdysozoa</taxon>
        <taxon>Arthropoda</taxon>
        <taxon>Hexapoda</taxon>
        <taxon>Insecta</taxon>
        <taxon>Pterygota</taxon>
        <taxon>Neoptera</taxon>
        <taxon>Endopterygota</taxon>
        <taxon>Coleoptera</taxon>
        <taxon>Polyphaga</taxon>
        <taxon>Cucujiformia</taxon>
        <taxon>Chrysomeloidea</taxon>
        <taxon>Cerambycidae</taxon>
        <taxon>Cerambycinae</taxon>
        <taxon>Callichromatini</taxon>
        <taxon>Aromia</taxon>
    </lineage>
</organism>
<protein>
    <submittedName>
        <fullName evidence="3">Uncharacterized protein</fullName>
    </submittedName>
</protein>
<evidence type="ECO:0000313" key="3">
    <source>
        <dbReference type="EMBL" id="KAJ8947691.1"/>
    </source>
</evidence>
<feature type="non-terminal residue" evidence="3">
    <location>
        <position position="1"/>
    </location>
</feature>
<gene>
    <name evidence="3" type="ORF">NQ318_001529</name>
</gene>
<feature type="chain" id="PRO_5043372992" evidence="2">
    <location>
        <begin position="17"/>
        <end position="693"/>
    </location>
</feature>
<feature type="signal peptide" evidence="2">
    <location>
        <begin position="1"/>
        <end position="16"/>
    </location>
</feature>
<name>A0AAV8YB62_9CUCU</name>
<evidence type="ECO:0000256" key="1">
    <source>
        <dbReference type="SAM" id="MobiDB-lite"/>
    </source>
</evidence>
<comment type="caution">
    <text evidence="3">The sequence shown here is derived from an EMBL/GenBank/DDBJ whole genome shotgun (WGS) entry which is preliminary data.</text>
</comment>
<dbReference type="AlphaFoldDB" id="A0AAV8YB62"/>
<proteinExistence type="predicted"/>
<dbReference type="EMBL" id="JAPWTK010000155">
    <property type="protein sequence ID" value="KAJ8947691.1"/>
    <property type="molecule type" value="Genomic_DNA"/>
</dbReference>
<keyword evidence="4" id="KW-1185">Reference proteome</keyword>
<feature type="compositionally biased region" description="Low complexity" evidence="1">
    <location>
        <begin position="633"/>
        <end position="645"/>
    </location>
</feature>
<accession>A0AAV8YB62</accession>
<feature type="region of interest" description="Disordered" evidence="1">
    <location>
        <begin position="600"/>
        <end position="647"/>
    </location>
</feature>
<feature type="region of interest" description="Disordered" evidence="1">
    <location>
        <begin position="258"/>
        <end position="291"/>
    </location>
</feature>